<evidence type="ECO:0000313" key="5">
    <source>
        <dbReference type="EMBL" id="QDE34665.1"/>
    </source>
</evidence>
<keyword evidence="3" id="KW-0472">Membrane</keyword>
<reference evidence="5 6" key="1">
    <citation type="submission" date="2019-06" db="EMBL/GenBank/DDBJ databases">
        <title>Complete genome of Microbacterium foliorum M2.</title>
        <authorList>
            <person name="Cao G."/>
        </authorList>
    </citation>
    <scope>NUCLEOTIDE SEQUENCE [LARGE SCALE GENOMIC DNA]</scope>
    <source>
        <strain evidence="5 6">M2</strain>
    </source>
</reference>
<dbReference type="EMBL" id="CP041040">
    <property type="protein sequence ID" value="QDE34665.1"/>
    <property type="molecule type" value="Genomic_DNA"/>
</dbReference>
<keyword evidence="3" id="KW-0812">Transmembrane</keyword>
<feature type="transmembrane region" description="Helical" evidence="3">
    <location>
        <begin position="50"/>
        <end position="71"/>
    </location>
</feature>
<gene>
    <name evidence="5" type="ORF">FIV50_07605</name>
</gene>
<protein>
    <submittedName>
        <fullName evidence="5">DUF4349 domain-containing protein</fullName>
    </submittedName>
</protein>
<keyword evidence="1" id="KW-0175">Coiled coil</keyword>
<organism evidence="5 6">
    <name type="scientific">Microbacterium foliorum</name>
    <dbReference type="NCBI Taxonomy" id="104336"/>
    <lineage>
        <taxon>Bacteria</taxon>
        <taxon>Bacillati</taxon>
        <taxon>Actinomycetota</taxon>
        <taxon>Actinomycetes</taxon>
        <taxon>Micrococcales</taxon>
        <taxon>Microbacteriaceae</taxon>
        <taxon>Microbacterium</taxon>
    </lineage>
</organism>
<accession>A0A4Y5YQ84</accession>
<feature type="coiled-coil region" evidence="1">
    <location>
        <begin position="252"/>
        <end position="286"/>
    </location>
</feature>
<dbReference type="AlphaFoldDB" id="A0A4Y5YQ84"/>
<proteinExistence type="predicted"/>
<feature type="region of interest" description="Disordered" evidence="2">
    <location>
        <begin position="90"/>
        <end position="118"/>
    </location>
</feature>
<feature type="transmembrane region" description="Helical" evidence="3">
    <location>
        <begin position="321"/>
        <end position="345"/>
    </location>
</feature>
<sequence>MNDKPSTEQLPELTDAAVARIETAVFDDIAAERPRKAPAAARDRRRRRGWLTGTGIAAAFVIGVLITPPILTAVGGSATSTAEGGDMLVTEESRSGAAEQGAPSTATDTAESAPMAGDSAVADREIIATATATVEVKDIADAADTIGALAESRGGYVESTEIGRSAAVDDTSAPAPAPADPGYGWISIRVPSTDLPAVIDELAESGDVVSSSISQQDVTSTAIDLRARIDATRASVERLSELMSQTGTVAELIEAEVALTERQGQLEAYEQQLASLEDQVAMSSLTVQLTRTTAATTADPAGFSDGLLAGWNGLVASMNALVIAVGFILPWLALGGVVVLIVWFVRRSRRSRRAAASTTSSNSSSNVG</sequence>
<evidence type="ECO:0000256" key="3">
    <source>
        <dbReference type="SAM" id="Phobius"/>
    </source>
</evidence>
<dbReference type="OrthoDB" id="186919at2"/>
<dbReference type="RefSeq" id="WP_140036911.1">
    <property type="nucleotide sequence ID" value="NZ_CP041040.1"/>
</dbReference>
<dbReference type="Proteomes" id="UP000316125">
    <property type="component" value="Chromosome"/>
</dbReference>
<evidence type="ECO:0000256" key="2">
    <source>
        <dbReference type="SAM" id="MobiDB-lite"/>
    </source>
</evidence>
<keyword evidence="3" id="KW-1133">Transmembrane helix</keyword>
<dbReference type="Pfam" id="PF14257">
    <property type="entry name" value="DUF4349"/>
    <property type="match status" value="1"/>
</dbReference>
<name>A0A4Y5YQ84_9MICO</name>
<evidence type="ECO:0000256" key="1">
    <source>
        <dbReference type="SAM" id="Coils"/>
    </source>
</evidence>
<evidence type="ECO:0000313" key="6">
    <source>
        <dbReference type="Proteomes" id="UP000316125"/>
    </source>
</evidence>
<evidence type="ECO:0000259" key="4">
    <source>
        <dbReference type="Pfam" id="PF14257"/>
    </source>
</evidence>
<feature type="domain" description="DUF4349" evidence="4">
    <location>
        <begin position="124"/>
        <end position="343"/>
    </location>
</feature>
<dbReference type="InterPro" id="IPR025645">
    <property type="entry name" value="DUF4349"/>
</dbReference>